<dbReference type="Proteomes" id="UP000828048">
    <property type="component" value="Chromosome 12"/>
</dbReference>
<protein>
    <submittedName>
        <fullName evidence="1">Uncharacterized protein</fullName>
    </submittedName>
</protein>
<name>A0ACB7ZFF6_9ERIC</name>
<keyword evidence="2" id="KW-1185">Reference proteome</keyword>
<accession>A0ACB7ZFF6</accession>
<organism evidence="1 2">
    <name type="scientific">Vaccinium darrowii</name>
    <dbReference type="NCBI Taxonomy" id="229202"/>
    <lineage>
        <taxon>Eukaryota</taxon>
        <taxon>Viridiplantae</taxon>
        <taxon>Streptophyta</taxon>
        <taxon>Embryophyta</taxon>
        <taxon>Tracheophyta</taxon>
        <taxon>Spermatophyta</taxon>
        <taxon>Magnoliopsida</taxon>
        <taxon>eudicotyledons</taxon>
        <taxon>Gunneridae</taxon>
        <taxon>Pentapetalae</taxon>
        <taxon>asterids</taxon>
        <taxon>Ericales</taxon>
        <taxon>Ericaceae</taxon>
        <taxon>Vaccinioideae</taxon>
        <taxon>Vaccinieae</taxon>
        <taxon>Vaccinium</taxon>
    </lineage>
</organism>
<evidence type="ECO:0000313" key="2">
    <source>
        <dbReference type="Proteomes" id="UP000828048"/>
    </source>
</evidence>
<evidence type="ECO:0000313" key="1">
    <source>
        <dbReference type="EMBL" id="KAH7864478.1"/>
    </source>
</evidence>
<gene>
    <name evidence="1" type="ORF">Vadar_029975</name>
</gene>
<sequence length="416" mass="46523">MSDYLPREALINILARLPAKSHLKFSCVCKSWLSLISSPDFTSAHLLLATTKPPLLLLRHFSITPKCEELYSLHSDDADFTSLQHLKCPFKTRSGCFFRVVGCCNGVVCLSDDCFGYTYTIILWNPVIRRYLTLPKPNLCFEDYGPYMFSLGFGFDEKTNDHKIVRIVYFEGAGNVKGWAVPPKVEVYALSTGLWKTIKRSKIGHHMVEFFWSSVFAKGGVHWMVYNGGKSMGFCNVVLVFDVGSEAFREVKLPEKLVGDSPLDLAVAAYRDSISVFQYENRGPYSCLGFTLWVMNEYGVEESWSKLFTGYLNDGVSRVLGFRNGEEVVAENWDGELVSYQPGSIKKMGICGGKESLYLGTYAESLVLLDGGNPVPEEEILSSDGVDDFAKDPAVLFELEDNSLMHYLFAASALNP</sequence>
<proteinExistence type="predicted"/>
<dbReference type="EMBL" id="CM037162">
    <property type="protein sequence ID" value="KAH7864478.1"/>
    <property type="molecule type" value="Genomic_DNA"/>
</dbReference>
<reference evidence="1 2" key="1">
    <citation type="journal article" date="2021" name="Hortic Res">
        <title>High-quality reference genome and annotation aids understanding of berry development for evergreen blueberry (Vaccinium darrowii).</title>
        <authorList>
            <person name="Yu J."/>
            <person name="Hulse-Kemp A.M."/>
            <person name="Babiker E."/>
            <person name="Staton M."/>
        </authorList>
    </citation>
    <scope>NUCLEOTIDE SEQUENCE [LARGE SCALE GENOMIC DNA]</scope>
    <source>
        <strain evidence="2">cv. NJ 8807/NJ 8810</strain>
        <tissue evidence="1">Young leaf</tissue>
    </source>
</reference>
<comment type="caution">
    <text evidence="1">The sequence shown here is derived from an EMBL/GenBank/DDBJ whole genome shotgun (WGS) entry which is preliminary data.</text>
</comment>